<keyword evidence="4" id="KW-1185">Reference proteome</keyword>
<keyword evidence="1" id="KW-0862">Zinc</keyword>
<dbReference type="Pfam" id="PF18759">
    <property type="entry name" value="Plavaka"/>
    <property type="match status" value="1"/>
</dbReference>
<evidence type="ECO:0000259" key="2">
    <source>
        <dbReference type="PROSITE" id="PS50157"/>
    </source>
</evidence>
<dbReference type="EMBL" id="ML211739">
    <property type="protein sequence ID" value="TFK80614.1"/>
    <property type="molecule type" value="Genomic_DNA"/>
</dbReference>
<dbReference type="InterPro" id="IPR013087">
    <property type="entry name" value="Znf_C2H2_type"/>
</dbReference>
<dbReference type="PROSITE" id="PS50157">
    <property type="entry name" value="ZINC_FINGER_C2H2_2"/>
    <property type="match status" value="1"/>
</dbReference>
<evidence type="ECO:0000256" key="1">
    <source>
        <dbReference type="PROSITE-ProRule" id="PRU00042"/>
    </source>
</evidence>
<accession>A0A5C3NTC8</accession>
<dbReference type="GO" id="GO:0008270">
    <property type="term" value="F:zinc ion binding"/>
    <property type="evidence" value="ECO:0007669"/>
    <property type="project" value="UniProtKB-KW"/>
</dbReference>
<keyword evidence="1" id="KW-0863">Zinc-finger</keyword>
<sequence length="905" mass="102251">MARSCNLCQRTFTTDRGYDEHNYAVHRFPIPPPLPSRIVPHGLLSARKCDPEGNFIAEDAPPPPRENAPNWWPFDDRNQFEFTEWHYEKVQTSKGEVNQLLANLAAQKVKETGDPDAVAFYNTADDMTGTIDAIPYGNIPFNSFHLRYTGPITPDTPEWKLKTYTVHTRDPLAVAEQMAASSDFACSWDYTPFEELTENDTCRRFCNLMSGTWANKKADTLGADAAYHGAMLTPVILGADKTTVSVATGHQEFHPVYMSLGNIANDMRRAHRDAVVPIAFLAIPKLGRTKSTDEWRKFVKELYHKALAQVLSPLRPAMLTPHVMLCPDGHYRRAIFELGPFIADYPEQVCLSGIVQGWCPKCRAFPDDLEHAGPARFRAHTDTVIEAFSPAVAWDVFGINADVEPFTNFFPRADIHDLLSPDLLHQLIKGTFKDHLVEWVIHYVYLSSGTEQEAEVILDEIDRRVAAAAPFPGLRRFPHGRNYSQWTGDDSKALMKVYLGAIAGLVPDKMVQCVAALLDFCYIARRSEHDTYSLQALNGALETFHELRTVFLETGVRPDGFSLPRQHALVHYAPGIEKFGSPNGLCSSITESKHIGAVKETWRRSSRNGPIDQMTRCLERMSKMSAARVEFGRRGMLHGDVLNAARLDLGDPDIQDTQAAKEDAFRAAQDAAGTDEAHPRIWLAKRRDGYVRVNNLSVRLDLPELQTELSRFLHGRLFPDGDFEADADLDDFPHVSQRRKVAVYTSASVVFHAPSEECGRRGMHREIIRCNPRWYGWIPRFDTVLVTTNLDLWGMPRFRIARIRQFLSITHDGINHEGALVEWFSTHGQQPDGVTGMWIVQPEMVDGRRAKSIIPLASIARACHLLPVHGQHHLPPWFHYSDTLDAFDAYYVNHYVDYHAHETLL</sequence>
<gene>
    <name evidence="3" type="ORF">K466DRAFT_605189</name>
</gene>
<evidence type="ECO:0000313" key="4">
    <source>
        <dbReference type="Proteomes" id="UP000308197"/>
    </source>
</evidence>
<name>A0A5C3NTC8_9APHY</name>
<keyword evidence="1" id="KW-0479">Metal-binding</keyword>
<dbReference type="AlphaFoldDB" id="A0A5C3NTC8"/>
<dbReference type="InterPro" id="IPR041078">
    <property type="entry name" value="Plavaka"/>
</dbReference>
<dbReference type="Proteomes" id="UP000308197">
    <property type="component" value="Unassembled WGS sequence"/>
</dbReference>
<proteinExistence type="predicted"/>
<dbReference type="STRING" id="1314778.A0A5C3NTC8"/>
<dbReference type="PROSITE" id="PS00028">
    <property type="entry name" value="ZINC_FINGER_C2H2_1"/>
    <property type="match status" value="1"/>
</dbReference>
<reference evidence="3 4" key="1">
    <citation type="journal article" date="2019" name="Nat. Ecol. Evol.">
        <title>Megaphylogeny resolves global patterns of mushroom evolution.</title>
        <authorList>
            <person name="Varga T."/>
            <person name="Krizsan K."/>
            <person name="Foldi C."/>
            <person name="Dima B."/>
            <person name="Sanchez-Garcia M."/>
            <person name="Sanchez-Ramirez S."/>
            <person name="Szollosi G.J."/>
            <person name="Szarkandi J.G."/>
            <person name="Papp V."/>
            <person name="Albert L."/>
            <person name="Andreopoulos W."/>
            <person name="Angelini C."/>
            <person name="Antonin V."/>
            <person name="Barry K.W."/>
            <person name="Bougher N.L."/>
            <person name="Buchanan P."/>
            <person name="Buyck B."/>
            <person name="Bense V."/>
            <person name="Catcheside P."/>
            <person name="Chovatia M."/>
            <person name="Cooper J."/>
            <person name="Damon W."/>
            <person name="Desjardin D."/>
            <person name="Finy P."/>
            <person name="Geml J."/>
            <person name="Haridas S."/>
            <person name="Hughes K."/>
            <person name="Justo A."/>
            <person name="Karasinski D."/>
            <person name="Kautmanova I."/>
            <person name="Kiss B."/>
            <person name="Kocsube S."/>
            <person name="Kotiranta H."/>
            <person name="LaButti K.M."/>
            <person name="Lechner B.E."/>
            <person name="Liimatainen K."/>
            <person name="Lipzen A."/>
            <person name="Lukacs Z."/>
            <person name="Mihaltcheva S."/>
            <person name="Morgado L.N."/>
            <person name="Niskanen T."/>
            <person name="Noordeloos M.E."/>
            <person name="Ohm R.A."/>
            <person name="Ortiz-Santana B."/>
            <person name="Ovrebo C."/>
            <person name="Racz N."/>
            <person name="Riley R."/>
            <person name="Savchenko A."/>
            <person name="Shiryaev A."/>
            <person name="Soop K."/>
            <person name="Spirin V."/>
            <person name="Szebenyi C."/>
            <person name="Tomsovsky M."/>
            <person name="Tulloss R.E."/>
            <person name="Uehling J."/>
            <person name="Grigoriev I.V."/>
            <person name="Vagvolgyi C."/>
            <person name="Papp T."/>
            <person name="Martin F.M."/>
            <person name="Miettinen O."/>
            <person name="Hibbett D.S."/>
            <person name="Nagy L.G."/>
        </authorList>
    </citation>
    <scope>NUCLEOTIDE SEQUENCE [LARGE SCALE GENOMIC DNA]</scope>
    <source>
        <strain evidence="3 4">HHB13444</strain>
    </source>
</reference>
<organism evidence="3 4">
    <name type="scientific">Polyporus arcularius HHB13444</name>
    <dbReference type="NCBI Taxonomy" id="1314778"/>
    <lineage>
        <taxon>Eukaryota</taxon>
        <taxon>Fungi</taxon>
        <taxon>Dikarya</taxon>
        <taxon>Basidiomycota</taxon>
        <taxon>Agaricomycotina</taxon>
        <taxon>Agaricomycetes</taxon>
        <taxon>Polyporales</taxon>
        <taxon>Polyporaceae</taxon>
        <taxon>Polyporus</taxon>
    </lineage>
</organism>
<protein>
    <recommendedName>
        <fullName evidence="2">C2H2-type domain-containing protein</fullName>
    </recommendedName>
</protein>
<feature type="domain" description="C2H2-type" evidence="2">
    <location>
        <begin position="3"/>
        <end position="31"/>
    </location>
</feature>
<dbReference type="InParanoid" id="A0A5C3NTC8"/>
<evidence type="ECO:0000313" key="3">
    <source>
        <dbReference type="EMBL" id="TFK80614.1"/>
    </source>
</evidence>